<keyword evidence="2" id="KW-1185">Reference proteome</keyword>
<evidence type="ECO:0000313" key="1">
    <source>
        <dbReference type="EMBL" id="MBC5584428.1"/>
    </source>
</evidence>
<comment type="caution">
    <text evidence="1">The sequence shown here is derived from an EMBL/GenBank/DDBJ whole genome shotgun (WGS) entry which is preliminary data.</text>
</comment>
<accession>A0ABR7BS73</accession>
<proteinExistence type="predicted"/>
<protein>
    <submittedName>
        <fullName evidence="1">D-alanyl-D-alanine carboxypeptidase</fullName>
    </submittedName>
</protein>
<keyword evidence="1" id="KW-0378">Hydrolase</keyword>
<name>A0ABR7BS73_9ACTN</name>
<dbReference type="RefSeq" id="WP_186938801.1">
    <property type="nucleotide sequence ID" value="NZ_JACOOA010000003.1"/>
</dbReference>
<evidence type="ECO:0000313" key="2">
    <source>
        <dbReference type="Proteomes" id="UP000622448"/>
    </source>
</evidence>
<sequence>MPSSPRPRVSAAQAAQALYVRVLLRLLPHLINLFKHVSPKIRAEVDYLEPGYTFMLSVNGTNLACACRRTASGAFKRVPPDRLATDVEPGSGLASADAQAVSVDYVIAFRSLAYAFSCFSGGTTLKAALAERAFSTRGPNNTGVSLTYMFTALLKLFFGWRAAYRTPAARPSSPSAPRA</sequence>
<gene>
    <name evidence="1" type="ORF">H8S61_09490</name>
</gene>
<keyword evidence="1" id="KW-0645">Protease</keyword>
<dbReference type="EMBL" id="JACOOA010000003">
    <property type="protein sequence ID" value="MBC5584428.1"/>
    <property type="molecule type" value="Genomic_DNA"/>
</dbReference>
<dbReference type="Proteomes" id="UP000622448">
    <property type="component" value="Unassembled WGS sequence"/>
</dbReference>
<organism evidence="1 2">
    <name type="scientific">Eggerthella hominis</name>
    <dbReference type="NCBI Taxonomy" id="2763043"/>
    <lineage>
        <taxon>Bacteria</taxon>
        <taxon>Bacillati</taxon>
        <taxon>Actinomycetota</taxon>
        <taxon>Coriobacteriia</taxon>
        <taxon>Eggerthellales</taxon>
        <taxon>Eggerthellaceae</taxon>
        <taxon>Eggerthella</taxon>
    </lineage>
</organism>
<reference evidence="1 2" key="1">
    <citation type="submission" date="2020-08" db="EMBL/GenBank/DDBJ databases">
        <title>Genome public.</title>
        <authorList>
            <person name="Liu C."/>
            <person name="Sun Q."/>
        </authorList>
    </citation>
    <scope>NUCLEOTIDE SEQUENCE [LARGE SCALE GENOMIC DNA]</scope>
    <source>
        <strain evidence="1 2">NSJ-70</strain>
    </source>
</reference>
<keyword evidence="1" id="KW-0121">Carboxypeptidase</keyword>
<dbReference type="GO" id="GO:0004180">
    <property type="term" value="F:carboxypeptidase activity"/>
    <property type="evidence" value="ECO:0007669"/>
    <property type="project" value="UniProtKB-KW"/>
</dbReference>